<sequence>MAIIVAIIVLVSAGVSFTAQSTLPGDMLYPVKTEVNERAEGWFAVSSESESRHQATLVLRRLEEAEKLKTQGRLDAETKAELESEFKLHMSEAEREMDDLEASGKAKEATAMRASLKALVHARGGALGIIDLDGSLGAEIKIEGEDERQNEDDDREDKEDPDEDSNNNSNDDRDDESGKDMEAEVVTSQGNLKLEYETGSLRLTGKLTRSTPCVDWQYQTTATKDFPSSSVVFNLTKKSTAEICIQVLGEPQEIEIKVPNVSPSANIKVNVESKMVFDGKLK</sequence>
<accession>A0A1G2G6C0</accession>
<organism evidence="5 6">
    <name type="scientific">Candidatus Ryanbacteria bacterium RIFCSPHIGHO2_01_FULL_48_27</name>
    <dbReference type="NCBI Taxonomy" id="1802115"/>
    <lineage>
        <taxon>Bacteria</taxon>
        <taxon>Candidatus Ryaniibacteriota</taxon>
    </lineage>
</organism>
<feature type="region of interest" description="Disordered" evidence="2">
    <location>
        <begin position="141"/>
        <end position="182"/>
    </location>
</feature>
<evidence type="ECO:0000313" key="5">
    <source>
        <dbReference type="EMBL" id="OGZ45520.1"/>
    </source>
</evidence>
<feature type="chain" id="PRO_5009582975" description="DUF5667 domain-containing protein" evidence="3">
    <location>
        <begin position="22"/>
        <end position="282"/>
    </location>
</feature>
<dbReference type="Proteomes" id="UP000177785">
    <property type="component" value="Unassembled WGS sequence"/>
</dbReference>
<protein>
    <recommendedName>
        <fullName evidence="4">DUF5667 domain-containing protein</fullName>
    </recommendedName>
</protein>
<keyword evidence="3" id="KW-0732">Signal</keyword>
<dbReference type="Pfam" id="PF18915">
    <property type="entry name" value="DUF5667"/>
    <property type="match status" value="1"/>
</dbReference>
<gene>
    <name evidence="5" type="ORF">A2756_00685</name>
</gene>
<evidence type="ECO:0000313" key="6">
    <source>
        <dbReference type="Proteomes" id="UP000177785"/>
    </source>
</evidence>
<dbReference type="AlphaFoldDB" id="A0A1G2G6C0"/>
<dbReference type="InterPro" id="IPR043725">
    <property type="entry name" value="DUF5667"/>
</dbReference>
<feature type="domain" description="DUF5667" evidence="4">
    <location>
        <begin position="22"/>
        <end position="104"/>
    </location>
</feature>
<feature type="signal peptide" evidence="3">
    <location>
        <begin position="1"/>
        <end position="21"/>
    </location>
</feature>
<feature type="compositionally biased region" description="Acidic residues" evidence="2">
    <location>
        <begin position="144"/>
        <end position="165"/>
    </location>
</feature>
<evidence type="ECO:0000256" key="1">
    <source>
        <dbReference type="SAM" id="Coils"/>
    </source>
</evidence>
<keyword evidence="1" id="KW-0175">Coiled coil</keyword>
<dbReference type="STRING" id="1802115.A2756_00685"/>
<proteinExistence type="predicted"/>
<evidence type="ECO:0000256" key="2">
    <source>
        <dbReference type="SAM" id="MobiDB-lite"/>
    </source>
</evidence>
<reference evidence="5 6" key="1">
    <citation type="journal article" date="2016" name="Nat. Commun.">
        <title>Thousands of microbial genomes shed light on interconnected biogeochemical processes in an aquifer system.</title>
        <authorList>
            <person name="Anantharaman K."/>
            <person name="Brown C.T."/>
            <person name="Hug L.A."/>
            <person name="Sharon I."/>
            <person name="Castelle C.J."/>
            <person name="Probst A.J."/>
            <person name="Thomas B.C."/>
            <person name="Singh A."/>
            <person name="Wilkins M.J."/>
            <person name="Karaoz U."/>
            <person name="Brodie E.L."/>
            <person name="Williams K.H."/>
            <person name="Hubbard S.S."/>
            <person name="Banfield J.F."/>
        </authorList>
    </citation>
    <scope>NUCLEOTIDE SEQUENCE [LARGE SCALE GENOMIC DNA]</scope>
</reference>
<feature type="coiled-coil region" evidence="1">
    <location>
        <begin position="83"/>
        <end position="110"/>
    </location>
</feature>
<dbReference type="EMBL" id="MHNL01000006">
    <property type="protein sequence ID" value="OGZ45520.1"/>
    <property type="molecule type" value="Genomic_DNA"/>
</dbReference>
<evidence type="ECO:0000259" key="4">
    <source>
        <dbReference type="Pfam" id="PF18915"/>
    </source>
</evidence>
<name>A0A1G2G6C0_9BACT</name>
<evidence type="ECO:0000256" key="3">
    <source>
        <dbReference type="SAM" id="SignalP"/>
    </source>
</evidence>
<comment type="caution">
    <text evidence="5">The sequence shown here is derived from an EMBL/GenBank/DDBJ whole genome shotgun (WGS) entry which is preliminary data.</text>
</comment>